<dbReference type="EMBL" id="NOWC01000032">
    <property type="protein sequence ID" value="OZS72688.1"/>
    <property type="molecule type" value="Genomic_DNA"/>
</dbReference>
<comment type="caution">
    <text evidence="2">The sequence shown here is derived from an EMBL/GenBank/DDBJ whole genome shotgun (WGS) entry which is preliminary data.</text>
</comment>
<reference evidence="2 3" key="1">
    <citation type="submission" date="2017-07" db="EMBL/GenBank/DDBJ databases">
        <title>blaIMP-27 on transferable plasmids in Proteus mirabilis and Providencia rettgeri.</title>
        <authorList>
            <person name="Potter R."/>
        </authorList>
    </citation>
    <scope>NUCLEOTIDE SEQUENCE [LARGE SCALE GENOMIC DNA]</scope>
    <source>
        <strain evidence="2 3">PR1</strain>
    </source>
</reference>
<dbReference type="Proteomes" id="UP000216001">
    <property type="component" value="Unassembled WGS sequence"/>
</dbReference>
<sequence length="85" mass="9703">MFDKHETNQSVVNNSAHNPRHLVKVTDRDGKVTVIQIERIHMISTFNGGTFIDLITGSYIKLNLSVEELFDQIQSHLEKIPTLDN</sequence>
<accession>A0A264VMU8</accession>
<feature type="region of interest" description="Disordered" evidence="1">
    <location>
        <begin position="1"/>
        <end position="23"/>
    </location>
</feature>
<feature type="compositionally biased region" description="Polar residues" evidence="1">
    <location>
        <begin position="8"/>
        <end position="17"/>
    </location>
</feature>
<dbReference type="AlphaFoldDB" id="A0A264VMU8"/>
<evidence type="ECO:0000313" key="2">
    <source>
        <dbReference type="EMBL" id="OZS72688.1"/>
    </source>
</evidence>
<name>A0A264VMU8_PRORE</name>
<organism evidence="2 3">
    <name type="scientific">Providencia rettgeri</name>
    <dbReference type="NCBI Taxonomy" id="587"/>
    <lineage>
        <taxon>Bacteria</taxon>
        <taxon>Pseudomonadati</taxon>
        <taxon>Pseudomonadota</taxon>
        <taxon>Gammaproteobacteria</taxon>
        <taxon>Enterobacterales</taxon>
        <taxon>Morganellaceae</taxon>
        <taxon>Providencia</taxon>
    </lineage>
</organism>
<evidence type="ECO:0000313" key="3">
    <source>
        <dbReference type="Proteomes" id="UP000216001"/>
    </source>
</evidence>
<evidence type="ECO:0000256" key="1">
    <source>
        <dbReference type="SAM" id="MobiDB-lite"/>
    </source>
</evidence>
<gene>
    <name evidence="2" type="ORF">CHI95_20570</name>
</gene>
<protein>
    <submittedName>
        <fullName evidence="2">Uncharacterized protein</fullName>
    </submittedName>
</protein>
<proteinExistence type="predicted"/>
<dbReference type="RefSeq" id="WP_094962774.1">
    <property type="nucleotide sequence ID" value="NZ_JAGKLI010000039.1"/>
</dbReference>